<accession>A0A3L6D7F7</accession>
<gene>
    <name evidence="1" type="ORF">Zm00014a_028563</name>
</gene>
<dbReference type="EMBL" id="NCVQ01000174">
    <property type="protein sequence ID" value="PWZ04526.1"/>
    <property type="molecule type" value="Genomic_DNA"/>
</dbReference>
<dbReference type="Proteomes" id="UP000251960">
    <property type="component" value="Unassembled WGS sequence"/>
</dbReference>
<reference evidence="1 2" key="1">
    <citation type="journal article" date="2018" name="Nat. Genet.">
        <title>Extensive intraspecific gene order and gene structural variations between Mo17 and other maize genomes.</title>
        <authorList>
            <person name="Sun S."/>
            <person name="Zhou Y."/>
            <person name="Chen J."/>
            <person name="Shi J."/>
            <person name="Zhao H."/>
            <person name="Zhao H."/>
            <person name="Song W."/>
            <person name="Zhang M."/>
            <person name="Cui Y."/>
            <person name="Dong X."/>
            <person name="Liu H."/>
            <person name="Ma X."/>
            <person name="Jiao Y."/>
            <person name="Wang B."/>
            <person name="Wei X."/>
            <person name="Stein J.C."/>
            <person name="Glaubitz J.C."/>
            <person name="Lu F."/>
            <person name="Yu G."/>
            <person name="Liang C."/>
            <person name="Fengler K."/>
            <person name="Li B."/>
            <person name="Rafalski A."/>
            <person name="Schnable P.S."/>
            <person name="Ware D.H."/>
            <person name="Buckler E.S."/>
            <person name="Lai J."/>
        </authorList>
    </citation>
    <scope>NUCLEOTIDE SEQUENCE [LARGE SCALE GENOMIC DNA]</scope>
    <source>
        <strain evidence="2">cv. Missouri 17</strain>
        <tissue evidence="1">Seedling</tissue>
    </source>
</reference>
<feature type="non-terminal residue" evidence="1">
    <location>
        <position position="1"/>
    </location>
</feature>
<sequence>VLAADLPSSASAVSPISHLLIPSAPTAPHSLWVAHQLHTSDLLGLCSIRFLPSPITHFHLSQISQRIGSVLSFYFPQFLHFPSFYSLLRSGSADKSTRK</sequence>
<organism evidence="1 2">
    <name type="scientific">Zea mays</name>
    <name type="common">Maize</name>
    <dbReference type="NCBI Taxonomy" id="4577"/>
    <lineage>
        <taxon>Eukaryota</taxon>
        <taxon>Viridiplantae</taxon>
        <taxon>Streptophyta</taxon>
        <taxon>Embryophyta</taxon>
        <taxon>Tracheophyta</taxon>
        <taxon>Spermatophyta</taxon>
        <taxon>Magnoliopsida</taxon>
        <taxon>Liliopsida</taxon>
        <taxon>Poales</taxon>
        <taxon>Poaceae</taxon>
        <taxon>PACMAD clade</taxon>
        <taxon>Panicoideae</taxon>
        <taxon>Andropogonodae</taxon>
        <taxon>Andropogoneae</taxon>
        <taxon>Tripsacinae</taxon>
        <taxon>Zea</taxon>
    </lineage>
</organism>
<protein>
    <submittedName>
        <fullName evidence="1">Uncharacterized protein</fullName>
    </submittedName>
</protein>
<proteinExistence type="predicted"/>
<evidence type="ECO:0000313" key="1">
    <source>
        <dbReference type="EMBL" id="PWZ04526.1"/>
    </source>
</evidence>
<comment type="caution">
    <text evidence="1">The sequence shown here is derived from an EMBL/GenBank/DDBJ whole genome shotgun (WGS) entry which is preliminary data.</text>
</comment>
<dbReference type="AlphaFoldDB" id="A0A3L6D7F7"/>
<name>A0A3L6D7F7_MAIZE</name>
<evidence type="ECO:0000313" key="2">
    <source>
        <dbReference type="Proteomes" id="UP000251960"/>
    </source>
</evidence>